<evidence type="ECO:0000256" key="8">
    <source>
        <dbReference type="ARBA" id="ARBA00022989"/>
    </source>
</evidence>
<comment type="subcellular location">
    <subcellularLocation>
        <location evidence="1">Cell membrane</location>
        <topology evidence="1">Single-pass membrane protein</topology>
    </subcellularLocation>
</comment>
<dbReference type="GO" id="GO:0005886">
    <property type="term" value="C:plasma membrane"/>
    <property type="evidence" value="ECO:0007669"/>
    <property type="project" value="UniProtKB-SubCell"/>
</dbReference>
<keyword evidence="7" id="KW-0720">Serine protease</keyword>
<keyword evidence="5 10" id="KW-0812">Transmembrane</keyword>
<comment type="similarity">
    <text evidence="2">Belongs to the peptidase S1C family.</text>
</comment>
<dbReference type="InterPro" id="IPR001478">
    <property type="entry name" value="PDZ"/>
</dbReference>
<feature type="domain" description="PDZ" evidence="11">
    <location>
        <begin position="469"/>
        <end position="573"/>
    </location>
</feature>
<evidence type="ECO:0000313" key="13">
    <source>
        <dbReference type="Proteomes" id="UP000033530"/>
    </source>
</evidence>
<dbReference type="GO" id="GO:0004252">
    <property type="term" value="F:serine-type endopeptidase activity"/>
    <property type="evidence" value="ECO:0007669"/>
    <property type="project" value="InterPro"/>
</dbReference>
<evidence type="ECO:0000256" key="10">
    <source>
        <dbReference type="SAM" id="Phobius"/>
    </source>
</evidence>
<dbReference type="InterPro" id="IPR043504">
    <property type="entry name" value="Peptidase_S1_PA_chymotrypsin"/>
</dbReference>
<evidence type="ECO:0000256" key="7">
    <source>
        <dbReference type="ARBA" id="ARBA00022825"/>
    </source>
</evidence>
<evidence type="ECO:0000256" key="4">
    <source>
        <dbReference type="ARBA" id="ARBA00022670"/>
    </source>
</evidence>
<dbReference type="SMART" id="SM00228">
    <property type="entry name" value="PDZ"/>
    <property type="match status" value="1"/>
</dbReference>
<dbReference type="PRINTS" id="PR00834">
    <property type="entry name" value="PROTEASES2C"/>
</dbReference>
<dbReference type="GO" id="GO:0006508">
    <property type="term" value="P:proteolysis"/>
    <property type="evidence" value="ECO:0007669"/>
    <property type="project" value="UniProtKB-KW"/>
</dbReference>
<reference evidence="12 13" key="1">
    <citation type="submission" date="2015-03" db="EMBL/GenBank/DDBJ databases">
        <title>Draft Genome Sequence of S. carnosus subsp. utilis LTH 7013, Isolated from South Tirolean Ham.</title>
        <authorList>
            <person name="Mueller A."/>
            <person name="Huptas C."/>
            <person name="Wenning M."/>
            <person name="Weiss A."/>
            <person name="Schmidt H."/>
        </authorList>
    </citation>
    <scope>NUCLEOTIDE SEQUENCE [LARGE SCALE GENOMIC DNA]</scope>
    <source>
        <strain evidence="12 13">LTH7013</strain>
    </source>
</reference>
<dbReference type="Pfam" id="PF13365">
    <property type="entry name" value="Trypsin_2"/>
    <property type="match status" value="1"/>
</dbReference>
<evidence type="ECO:0000313" key="12">
    <source>
        <dbReference type="EMBL" id="KKB24862.1"/>
    </source>
</evidence>
<evidence type="ECO:0000256" key="3">
    <source>
        <dbReference type="ARBA" id="ARBA00021768"/>
    </source>
</evidence>
<evidence type="ECO:0000256" key="9">
    <source>
        <dbReference type="SAM" id="MobiDB-lite"/>
    </source>
</evidence>
<dbReference type="Gene3D" id="2.40.10.10">
    <property type="entry name" value="Trypsin-like serine proteases"/>
    <property type="match status" value="2"/>
</dbReference>
<evidence type="ECO:0000256" key="5">
    <source>
        <dbReference type="ARBA" id="ARBA00022692"/>
    </source>
</evidence>
<feature type="compositionally biased region" description="Basic and acidic residues" evidence="9">
    <location>
        <begin position="34"/>
        <end position="135"/>
    </location>
</feature>
<keyword evidence="6" id="KW-0378">Hydrolase</keyword>
<feature type="transmembrane region" description="Helical" evidence="10">
    <location>
        <begin position="215"/>
        <end position="235"/>
    </location>
</feature>
<sequence length="583" mass="64482">MAEDNHSNDKKNHKDGKQVIPKRHYKRKRRAFFHNKEREERVQREHEAKKLEKEREAKLAKNNEERVKDNLRKARIEKLTQEEIQHQKQKAHENTDKNSSSDDLHSAESKNQKDKSEFATAESPKHHNQDKKEAIETGAAGIRPEDTGKDTQKEVHTAETKATENKYENESASKEDTAHMSEYEESKNKNMNSKRNDVSKNEGNSKVSDFLRRNWAKIAVVIGAIILVLLLFAIFHNLQDRDGTSSGQVSSFGGSDKKQTAMMKAAKETIHSVVTVENKGSNKSSIEKEAPKSDGEIGSGVVYKKVGDSIFILTNAHVVGDKSSQNILYDDKQETNGKVIGKDKYSDIAVVKAKVKKNSNVQPIAIGDSNQLQLAEPIITVGNPLGADFKGSVSSGIISGLNRNVPVDMDKDGNYDTLTKAFQIDAPVNPGNSGGAVVDQNGKLIGIVSLKIDMQAVEGMAFAIPVNHALDLAKQLEKHGHIDYPNTGVQISNVGDLSDSERQQFDLPSSVKQGAVVRAVKDGSIAEKAGLKPDDVIVKLGGTNIEDSLRYRQIIFEHKDDKKSLSAKIYRNGKLKDITIKLK</sequence>
<dbReference type="Gene3D" id="2.30.42.10">
    <property type="match status" value="1"/>
</dbReference>
<dbReference type="Proteomes" id="UP000033530">
    <property type="component" value="Unassembled WGS sequence"/>
</dbReference>
<keyword evidence="4 12" id="KW-0645">Protease</keyword>
<keyword evidence="8 10" id="KW-1133">Transmembrane helix</keyword>
<evidence type="ECO:0000256" key="1">
    <source>
        <dbReference type="ARBA" id="ARBA00004162"/>
    </source>
</evidence>
<proteinExistence type="inferred from homology"/>
<dbReference type="InterPro" id="IPR036034">
    <property type="entry name" value="PDZ_sf"/>
</dbReference>
<organism evidence="12 13">
    <name type="scientific">Staphylococcus carnosus</name>
    <dbReference type="NCBI Taxonomy" id="1281"/>
    <lineage>
        <taxon>Bacteria</taxon>
        <taxon>Bacillati</taxon>
        <taxon>Bacillota</taxon>
        <taxon>Bacilli</taxon>
        <taxon>Bacillales</taxon>
        <taxon>Staphylococcaceae</taxon>
        <taxon>Staphylococcus</taxon>
    </lineage>
</organism>
<feature type="compositionally biased region" description="Basic and acidic residues" evidence="9">
    <location>
        <begin position="143"/>
        <end position="200"/>
    </location>
</feature>
<dbReference type="AlphaFoldDB" id="A0AAJ0JPC7"/>
<evidence type="ECO:0000256" key="6">
    <source>
        <dbReference type="ARBA" id="ARBA00022801"/>
    </source>
</evidence>
<dbReference type="PANTHER" id="PTHR43343:SF3">
    <property type="entry name" value="PROTEASE DO-LIKE 8, CHLOROPLASTIC"/>
    <property type="match status" value="1"/>
</dbReference>
<dbReference type="RefSeq" id="WP_046100303.1">
    <property type="nucleotide sequence ID" value="NZ_BKAP01000021.1"/>
</dbReference>
<evidence type="ECO:0000259" key="11">
    <source>
        <dbReference type="PROSITE" id="PS50106"/>
    </source>
</evidence>
<keyword evidence="10" id="KW-0472">Membrane</keyword>
<dbReference type="Pfam" id="PF13180">
    <property type="entry name" value="PDZ_2"/>
    <property type="match status" value="1"/>
</dbReference>
<comment type="caution">
    <text evidence="12">The sequence shown here is derived from an EMBL/GenBank/DDBJ whole genome shotgun (WGS) entry which is preliminary data.</text>
</comment>
<gene>
    <name evidence="12" type="ORF">VV61_09675</name>
</gene>
<dbReference type="PANTHER" id="PTHR43343">
    <property type="entry name" value="PEPTIDASE S12"/>
    <property type="match status" value="1"/>
</dbReference>
<dbReference type="InterPro" id="IPR001940">
    <property type="entry name" value="Peptidase_S1C"/>
</dbReference>
<dbReference type="CDD" id="cd06781">
    <property type="entry name" value="cpPDZ_BsHtra-like"/>
    <property type="match status" value="1"/>
</dbReference>
<dbReference type="EMBL" id="LAIU01000006">
    <property type="protein sequence ID" value="KKB24862.1"/>
    <property type="molecule type" value="Genomic_DNA"/>
</dbReference>
<evidence type="ECO:0000256" key="2">
    <source>
        <dbReference type="ARBA" id="ARBA00010541"/>
    </source>
</evidence>
<feature type="compositionally biased region" description="Basic and acidic residues" evidence="9">
    <location>
        <begin position="1"/>
        <end position="17"/>
    </location>
</feature>
<dbReference type="SUPFAM" id="SSF50494">
    <property type="entry name" value="Trypsin-like serine proteases"/>
    <property type="match status" value="1"/>
</dbReference>
<feature type="region of interest" description="Disordered" evidence="9">
    <location>
        <begin position="1"/>
        <end position="204"/>
    </location>
</feature>
<dbReference type="PROSITE" id="PS50106">
    <property type="entry name" value="PDZ"/>
    <property type="match status" value="1"/>
</dbReference>
<feature type="compositionally biased region" description="Basic residues" evidence="9">
    <location>
        <begin position="20"/>
        <end position="33"/>
    </location>
</feature>
<dbReference type="InterPro" id="IPR009003">
    <property type="entry name" value="Peptidase_S1_PA"/>
</dbReference>
<protein>
    <recommendedName>
        <fullName evidence="3">Serine protease HtrA-like</fullName>
    </recommendedName>
</protein>
<dbReference type="InterPro" id="IPR051201">
    <property type="entry name" value="Chloro_Bact_Ser_Proteases"/>
</dbReference>
<name>A0AAJ0JPC7_STACA</name>
<dbReference type="SUPFAM" id="SSF50156">
    <property type="entry name" value="PDZ domain-like"/>
    <property type="match status" value="1"/>
</dbReference>
<accession>A0AAJ0JPC7</accession>